<comment type="similarity">
    <text evidence="1 3">Belongs to the short-chain dehydrogenases/reductases (SDR) family.</text>
</comment>
<evidence type="ECO:0000256" key="2">
    <source>
        <dbReference type="ARBA" id="ARBA00023002"/>
    </source>
</evidence>
<keyword evidence="7" id="KW-1185">Reference proteome</keyword>
<proteinExistence type="inferred from homology"/>
<reference evidence="6 7" key="1">
    <citation type="submission" date="2023-07" db="EMBL/GenBank/DDBJ databases">
        <title>Sorghum-associated microbial communities from plants grown in Nebraska, USA.</title>
        <authorList>
            <person name="Schachtman D."/>
        </authorList>
    </citation>
    <scope>NUCLEOTIDE SEQUENCE [LARGE SCALE GENOMIC DNA]</scope>
    <source>
        <strain evidence="6 7">4256</strain>
    </source>
</reference>
<dbReference type="InterPro" id="IPR057326">
    <property type="entry name" value="KR_dom"/>
</dbReference>
<dbReference type="PANTHER" id="PTHR43976:SF16">
    <property type="entry name" value="SHORT-CHAIN DEHYDROGENASE_REDUCTASE FAMILY PROTEIN"/>
    <property type="match status" value="1"/>
</dbReference>
<feature type="domain" description="Ketoreductase" evidence="5">
    <location>
        <begin position="5"/>
        <end position="185"/>
    </location>
</feature>
<dbReference type="Proteomes" id="UP001267638">
    <property type="component" value="Unassembled WGS sequence"/>
</dbReference>
<dbReference type="PANTHER" id="PTHR43976">
    <property type="entry name" value="SHORT CHAIN DEHYDROGENASE"/>
    <property type="match status" value="1"/>
</dbReference>
<dbReference type="SMART" id="SM00822">
    <property type="entry name" value="PKS_KR"/>
    <property type="match status" value="1"/>
</dbReference>
<evidence type="ECO:0000313" key="6">
    <source>
        <dbReference type="EMBL" id="MDR7156443.1"/>
    </source>
</evidence>
<dbReference type="CDD" id="cd05374">
    <property type="entry name" value="17beta-HSD-like_SDR_c"/>
    <property type="match status" value="1"/>
</dbReference>
<protein>
    <submittedName>
        <fullName evidence="6">NAD(P)-dependent dehydrogenase (Short-subunit alcohol dehydrogenase family)</fullName>
    </submittedName>
</protein>
<dbReference type="InterPro" id="IPR002347">
    <property type="entry name" value="SDR_fam"/>
</dbReference>
<dbReference type="InterPro" id="IPR020904">
    <property type="entry name" value="Sc_DH/Rdtase_CS"/>
</dbReference>
<sequence length="280" mass="28880">MVEARRWFITGVSSGFGRLLAEAALARGDSVAGTLRSAGQGSEFEALAPGRAHAILLDVTDRKRIGDAVAEGVAALGGIDVLVNNAGYGLAGTVEELDEDEIDHVIETNLAGTIYVTRAALSALRESRGHVVNFSSMAGLVGLPGMAAYCAAKHGVEGFSESLAAEMKPLGVGVTIVEPGGFRTNFFKGSERIARNPMALYDDTPGGRTRSHLSGAGDMMPGDPAKAIAAVLTAVDAPEPPLRLVLGADALAGYRAKLDSVAANLTTWEAVTVGTAFSEN</sequence>
<accession>A0ABU1X4D7</accession>
<dbReference type="PRINTS" id="PR00081">
    <property type="entry name" value="GDHRDH"/>
</dbReference>
<evidence type="ECO:0000256" key="3">
    <source>
        <dbReference type="RuleBase" id="RU000363"/>
    </source>
</evidence>
<feature type="region of interest" description="Disordered" evidence="4">
    <location>
        <begin position="198"/>
        <end position="218"/>
    </location>
</feature>
<dbReference type="PRINTS" id="PR00080">
    <property type="entry name" value="SDRFAMILY"/>
</dbReference>
<dbReference type="Gene3D" id="3.40.50.720">
    <property type="entry name" value="NAD(P)-binding Rossmann-like Domain"/>
    <property type="match status" value="1"/>
</dbReference>
<dbReference type="PROSITE" id="PS00061">
    <property type="entry name" value="ADH_SHORT"/>
    <property type="match status" value="1"/>
</dbReference>
<dbReference type="Pfam" id="PF00106">
    <property type="entry name" value="adh_short"/>
    <property type="match status" value="1"/>
</dbReference>
<evidence type="ECO:0000256" key="1">
    <source>
        <dbReference type="ARBA" id="ARBA00006484"/>
    </source>
</evidence>
<name>A0ABU1X4D7_SPHXE</name>
<keyword evidence="2" id="KW-0560">Oxidoreductase</keyword>
<gene>
    <name evidence="6" type="ORF">J2W40_003287</name>
</gene>
<dbReference type="SUPFAM" id="SSF51735">
    <property type="entry name" value="NAD(P)-binding Rossmann-fold domains"/>
    <property type="match status" value="1"/>
</dbReference>
<evidence type="ECO:0000256" key="4">
    <source>
        <dbReference type="SAM" id="MobiDB-lite"/>
    </source>
</evidence>
<evidence type="ECO:0000259" key="5">
    <source>
        <dbReference type="SMART" id="SM00822"/>
    </source>
</evidence>
<dbReference type="RefSeq" id="WP_310226746.1">
    <property type="nucleotide sequence ID" value="NZ_JAVDWV010000016.1"/>
</dbReference>
<dbReference type="InterPro" id="IPR036291">
    <property type="entry name" value="NAD(P)-bd_dom_sf"/>
</dbReference>
<dbReference type="InterPro" id="IPR051911">
    <property type="entry name" value="SDR_oxidoreductase"/>
</dbReference>
<organism evidence="6 7">
    <name type="scientific">Sphingobium xenophagum</name>
    <dbReference type="NCBI Taxonomy" id="121428"/>
    <lineage>
        <taxon>Bacteria</taxon>
        <taxon>Pseudomonadati</taxon>
        <taxon>Pseudomonadota</taxon>
        <taxon>Alphaproteobacteria</taxon>
        <taxon>Sphingomonadales</taxon>
        <taxon>Sphingomonadaceae</taxon>
        <taxon>Sphingobium</taxon>
    </lineage>
</organism>
<evidence type="ECO:0000313" key="7">
    <source>
        <dbReference type="Proteomes" id="UP001267638"/>
    </source>
</evidence>
<comment type="caution">
    <text evidence="6">The sequence shown here is derived from an EMBL/GenBank/DDBJ whole genome shotgun (WGS) entry which is preliminary data.</text>
</comment>
<dbReference type="EMBL" id="JAVDWV010000016">
    <property type="protein sequence ID" value="MDR7156443.1"/>
    <property type="molecule type" value="Genomic_DNA"/>
</dbReference>